<name>A0A1W0WJE6_HYPEX</name>
<dbReference type="EMBL" id="MTYJ01000091">
    <property type="protein sequence ID" value="OQV15334.1"/>
    <property type="molecule type" value="Genomic_DNA"/>
</dbReference>
<evidence type="ECO:0000313" key="2">
    <source>
        <dbReference type="EMBL" id="OQV15334.1"/>
    </source>
</evidence>
<organism evidence="2 3">
    <name type="scientific">Hypsibius exemplaris</name>
    <name type="common">Freshwater tardigrade</name>
    <dbReference type="NCBI Taxonomy" id="2072580"/>
    <lineage>
        <taxon>Eukaryota</taxon>
        <taxon>Metazoa</taxon>
        <taxon>Ecdysozoa</taxon>
        <taxon>Tardigrada</taxon>
        <taxon>Eutardigrada</taxon>
        <taxon>Parachela</taxon>
        <taxon>Hypsibioidea</taxon>
        <taxon>Hypsibiidae</taxon>
        <taxon>Hypsibius</taxon>
    </lineage>
</organism>
<evidence type="ECO:0000313" key="3">
    <source>
        <dbReference type="Proteomes" id="UP000192578"/>
    </source>
</evidence>
<comment type="caution">
    <text evidence="2">The sequence shown here is derived from an EMBL/GenBank/DDBJ whole genome shotgun (WGS) entry which is preliminary data.</text>
</comment>
<proteinExistence type="predicted"/>
<protein>
    <submittedName>
        <fullName evidence="2">Uncharacterized protein</fullName>
    </submittedName>
</protein>
<accession>A0A1W0WJE6</accession>
<evidence type="ECO:0000256" key="1">
    <source>
        <dbReference type="SAM" id="MobiDB-lite"/>
    </source>
</evidence>
<dbReference type="AlphaFoldDB" id="A0A1W0WJE6"/>
<gene>
    <name evidence="2" type="ORF">BV898_10560</name>
</gene>
<feature type="compositionally biased region" description="Polar residues" evidence="1">
    <location>
        <begin position="38"/>
        <end position="53"/>
    </location>
</feature>
<keyword evidence="3" id="KW-1185">Reference proteome</keyword>
<dbReference type="Proteomes" id="UP000192578">
    <property type="component" value="Unassembled WGS sequence"/>
</dbReference>
<feature type="region of interest" description="Disordered" evidence="1">
    <location>
        <begin position="38"/>
        <end position="59"/>
    </location>
</feature>
<feature type="region of interest" description="Disordered" evidence="1">
    <location>
        <begin position="81"/>
        <end position="103"/>
    </location>
</feature>
<sequence length="122" mass="13929">MRDESCNSQTYISTIPHRIRRYYRIFIRFAEVLTSSATYSTGSGHANPRTVSATPKFRPANKCTTTTSEDEQGFHNCALTSQFHTGQPKPSDRHGQHRSQSRQVNCTINKRLRKLHADDCMP</sequence>
<reference evidence="3" key="1">
    <citation type="submission" date="2017-01" db="EMBL/GenBank/DDBJ databases">
        <title>Comparative genomics of anhydrobiosis in the tardigrade Hypsibius dujardini.</title>
        <authorList>
            <person name="Yoshida Y."/>
            <person name="Koutsovoulos G."/>
            <person name="Laetsch D."/>
            <person name="Stevens L."/>
            <person name="Kumar S."/>
            <person name="Horikawa D."/>
            <person name="Ishino K."/>
            <person name="Komine S."/>
            <person name="Tomita M."/>
            <person name="Blaxter M."/>
            <person name="Arakawa K."/>
        </authorList>
    </citation>
    <scope>NUCLEOTIDE SEQUENCE [LARGE SCALE GENOMIC DNA]</scope>
    <source>
        <strain evidence="3">Z151</strain>
    </source>
</reference>